<name>A0A0C5C014_9ARCH</name>
<dbReference type="SUPFAM" id="SSF46785">
    <property type="entry name" value="Winged helix' DNA-binding domain"/>
    <property type="match status" value="1"/>
</dbReference>
<dbReference type="InterPro" id="IPR019888">
    <property type="entry name" value="Tscrpt_reg_AsnC-like"/>
</dbReference>
<evidence type="ECO:0000313" key="2">
    <source>
        <dbReference type="Proteomes" id="UP000032027"/>
    </source>
</evidence>
<dbReference type="PATRIC" id="fig|1582439.9.peg.1430"/>
<reference evidence="1 2" key="2">
    <citation type="journal article" date="2016" name="ISME J.">
        <title>Physiological and genomic characterization of two novel marine thaumarchaeal strains indicates niche differentiation.</title>
        <authorList>
            <person name="Bayer B."/>
            <person name="Vojvoda J."/>
            <person name="Offre P."/>
            <person name="Alves R.J."/>
            <person name="Elisabeth N.H."/>
            <person name="Garcia J.A."/>
            <person name="Volland J.M."/>
            <person name="Srivastava A."/>
            <person name="Schleper C."/>
            <person name="Herndl G.J."/>
        </authorList>
    </citation>
    <scope>NUCLEOTIDE SEQUENCE [LARGE SCALE GENOMIC DNA]</scope>
    <source>
        <strain evidence="1 2">D3C</strain>
    </source>
</reference>
<gene>
    <name evidence="1" type="ORF">NPIRD3C_1383</name>
</gene>
<protein>
    <submittedName>
        <fullName evidence="1">GAF sensor protein</fullName>
    </submittedName>
</protein>
<dbReference type="InterPro" id="IPR036388">
    <property type="entry name" value="WH-like_DNA-bd_sf"/>
</dbReference>
<proteinExistence type="predicted"/>
<dbReference type="RefSeq" id="WP_148703411.1">
    <property type="nucleotide sequence ID" value="NZ_CP010868.1"/>
</dbReference>
<dbReference type="EMBL" id="CP010868">
    <property type="protein sequence ID" value="AJM92595.1"/>
    <property type="molecule type" value="Genomic_DNA"/>
</dbReference>
<keyword evidence="2" id="KW-1185">Reference proteome</keyword>
<reference evidence="2" key="1">
    <citation type="submission" date="2015-02" db="EMBL/GenBank/DDBJ databases">
        <title>Characterization of two novel Thaumarchaeota isolated from the Northern Adriatic Sea.</title>
        <authorList>
            <person name="Bayer B."/>
            <person name="Vojvoda J."/>
            <person name="Offre P."/>
            <person name="Srivastava A."/>
            <person name="Elisabeth N."/>
            <person name="Garcia J.A.L."/>
            <person name="Schleper C."/>
            <person name="Herndl G.J."/>
        </authorList>
    </citation>
    <scope>NUCLEOTIDE SEQUENCE [LARGE SCALE GENOMIC DNA]</scope>
    <source>
        <strain evidence="2">D3C</strain>
    </source>
</reference>
<dbReference type="OrthoDB" id="6995at2157"/>
<dbReference type="SMART" id="SM00344">
    <property type="entry name" value="HTH_ASNC"/>
    <property type="match status" value="1"/>
</dbReference>
<sequence length="179" mass="20962">MVDRVDELIISALSQNSKQDVFEIWDYLKGFNYDLAEEEIESRITKLEEDEIIKGYTIKVDVKKIPHRVVRVDLVTFRTSQALPKRLVGLKKYLNDAPFVLFSGRTRGGYDWITVKSFLSNEMADEENDIYRNLFGDIIQTYEVYDFVPQTEASIYALTYTEDEYKKFLKEWAPPFIGS</sequence>
<dbReference type="Gene3D" id="1.10.10.10">
    <property type="entry name" value="Winged helix-like DNA-binding domain superfamily/Winged helix DNA-binding domain"/>
    <property type="match status" value="1"/>
</dbReference>
<dbReference type="Proteomes" id="UP000032027">
    <property type="component" value="Chromosome"/>
</dbReference>
<dbReference type="KEGG" id="nid:NPIRD3C_1383"/>
<dbReference type="GeneID" id="41600511"/>
<organism evidence="1 2">
    <name type="scientific">Nitrosopumilus piranensis</name>
    <dbReference type="NCBI Taxonomy" id="1582439"/>
    <lineage>
        <taxon>Archaea</taxon>
        <taxon>Nitrososphaerota</taxon>
        <taxon>Nitrososphaeria</taxon>
        <taxon>Nitrosopumilales</taxon>
        <taxon>Nitrosopumilaceae</taxon>
        <taxon>Nitrosopumilus</taxon>
    </lineage>
</organism>
<accession>A0A0C5C014</accession>
<reference evidence="1 2" key="3">
    <citation type="journal article" date="2019" name="Int. J. Syst. Evol. Microbiol.">
        <title>Nitrosopumilus adriaticus sp. nov. and Nitrosopumilus piranensis sp. nov., two ammonia-oxidizing archaea from the Adriatic Sea and members of the class Nitrososphaeria.</title>
        <authorList>
            <person name="Bayer B."/>
            <person name="Vojvoda J."/>
            <person name="Reinthaler T."/>
            <person name="Reyes C."/>
            <person name="Pinto M."/>
            <person name="Herndl G.J."/>
        </authorList>
    </citation>
    <scope>NUCLEOTIDE SEQUENCE [LARGE SCALE GENOMIC DNA]</scope>
    <source>
        <strain evidence="1 2">D3C</strain>
    </source>
</reference>
<dbReference type="InterPro" id="IPR036390">
    <property type="entry name" value="WH_DNA-bd_sf"/>
</dbReference>
<evidence type="ECO:0000313" key="1">
    <source>
        <dbReference type="EMBL" id="AJM92595.1"/>
    </source>
</evidence>
<dbReference type="HOGENOM" id="CLU_1500240_0_0_2"/>
<dbReference type="AlphaFoldDB" id="A0A0C5C014"/>